<evidence type="ECO:0000313" key="2">
    <source>
        <dbReference type="Proteomes" id="UP001215598"/>
    </source>
</evidence>
<dbReference type="EMBL" id="JARKIB010000409">
    <property type="protein sequence ID" value="KAJ7710275.1"/>
    <property type="molecule type" value="Genomic_DNA"/>
</dbReference>
<reference evidence="1" key="1">
    <citation type="submission" date="2023-03" db="EMBL/GenBank/DDBJ databases">
        <title>Massive genome expansion in bonnet fungi (Mycena s.s.) driven by repeated elements and novel gene families across ecological guilds.</title>
        <authorList>
            <consortium name="Lawrence Berkeley National Laboratory"/>
            <person name="Harder C.B."/>
            <person name="Miyauchi S."/>
            <person name="Viragh M."/>
            <person name="Kuo A."/>
            <person name="Thoen E."/>
            <person name="Andreopoulos B."/>
            <person name="Lu D."/>
            <person name="Skrede I."/>
            <person name="Drula E."/>
            <person name="Henrissat B."/>
            <person name="Morin E."/>
            <person name="Kohler A."/>
            <person name="Barry K."/>
            <person name="LaButti K."/>
            <person name="Morin E."/>
            <person name="Salamov A."/>
            <person name="Lipzen A."/>
            <person name="Mereny Z."/>
            <person name="Hegedus B."/>
            <person name="Baldrian P."/>
            <person name="Stursova M."/>
            <person name="Weitz H."/>
            <person name="Taylor A."/>
            <person name="Grigoriev I.V."/>
            <person name="Nagy L.G."/>
            <person name="Martin F."/>
            <person name="Kauserud H."/>
        </authorList>
    </citation>
    <scope>NUCLEOTIDE SEQUENCE</scope>
    <source>
        <strain evidence="1">CBHHK182m</strain>
    </source>
</reference>
<protein>
    <submittedName>
        <fullName evidence="1">Uncharacterized protein</fullName>
    </submittedName>
</protein>
<proteinExistence type="predicted"/>
<name>A0AAD7H2C9_9AGAR</name>
<sequence length="169" mass="18381">MKHVTVAAKLIYLSRRETVPFSIPPHLPLNREAALEAGRMVMGPTGSAVPVRIRLRPAAQARTTGTSWKEDAPTLQGTLGPAARAMDDRAVWKRYASSASQALEIFLIQHRGVSDAHQLALGAYTHIAPFYRAPFPRLIESDGASATQHRLSAHRVVSVSVSITPFATH</sequence>
<dbReference type="AlphaFoldDB" id="A0AAD7H2C9"/>
<comment type="caution">
    <text evidence="1">The sequence shown here is derived from an EMBL/GenBank/DDBJ whole genome shotgun (WGS) entry which is preliminary data.</text>
</comment>
<keyword evidence="2" id="KW-1185">Reference proteome</keyword>
<accession>A0AAD7H2C9</accession>
<evidence type="ECO:0000313" key="1">
    <source>
        <dbReference type="EMBL" id="KAJ7710275.1"/>
    </source>
</evidence>
<organism evidence="1 2">
    <name type="scientific">Mycena metata</name>
    <dbReference type="NCBI Taxonomy" id="1033252"/>
    <lineage>
        <taxon>Eukaryota</taxon>
        <taxon>Fungi</taxon>
        <taxon>Dikarya</taxon>
        <taxon>Basidiomycota</taxon>
        <taxon>Agaricomycotina</taxon>
        <taxon>Agaricomycetes</taxon>
        <taxon>Agaricomycetidae</taxon>
        <taxon>Agaricales</taxon>
        <taxon>Marasmiineae</taxon>
        <taxon>Mycenaceae</taxon>
        <taxon>Mycena</taxon>
    </lineage>
</organism>
<gene>
    <name evidence="1" type="ORF">B0H16DRAFT_1745553</name>
</gene>
<dbReference type="Proteomes" id="UP001215598">
    <property type="component" value="Unassembled WGS sequence"/>
</dbReference>